<dbReference type="EMBL" id="WJBU01000006">
    <property type="protein sequence ID" value="MRD47065.1"/>
    <property type="molecule type" value="Genomic_DNA"/>
</dbReference>
<dbReference type="InterPro" id="IPR015144">
    <property type="entry name" value="T3SS_TyeA"/>
</dbReference>
<feature type="domain" description="Type III secretion system effector delivery regulator TyeA" evidence="1">
    <location>
        <begin position="16"/>
        <end position="91"/>
    </location>
</feature>
<organism evidence="2 3">
    <name type="scientific">Caenimonas koreensis DSM 17982</name>
    <dbReference type="NCBI Taxonomy" id="1121255"/>
    <lineage>
        <taxon>Bacteria</taxon>
        <taxon>Pseudomonadati</taxon>
        <taxon>Pseudomonadota</taxon>
        <taxon>Betaproteobacteria</taxon>
        <taxon>Burkholderiales</taxon>
        <taxon>Comamonadaceae</taxon>
        <taxon>Caenimonas</taxon>
    </lineage>
</organism>
<proteinExistence type="predicted"/>
<dbReference type="NCBIfam" id="TIGR02511">
    <property type="entry name" value="type_III_tyeA"/>
    <property type="match status" value="1"/>
</dbReference>
<evidence type="ECO:0000313" key="2">
    <source>
        <dbReference type="EMBL" id="MRD47065.1"/>
    </source>
</evidence>
<dbReference type="InterPro" id="IPR038347">
    <property type="entry name" value="TyeA_sf"/>
</dbReference>
<comment type="caution">
    <text evidence="2">The sequence shown here is derived from an EMBL/GenBank/DDBJ whole genome shotgun (WGS) entry which is preliminary data.</text>
</comment>
<evidence type="ECO:0000259" key="1">
    <source>
        <dbReference type="Pfam" id="PF09059"/>
    </source>
</evidence>
<reference evidence="2 3" key="1">
    <citation type="submission" date="2019-11" db="EMBL/GenBank/DDBJ databases">
        <title>Caenimonas koreensis gen. nov., sp. nov., isolated from activated sludge.</title>
        <authorList>
            <person name="Seung H.R."/>
        </authorList>
    </citation>
    <scope>NUCLEOTIDE SEQUENCE [LARGE SCALE GENOMIC DNA]</scope>
    <source>
        <strain evidence="2 3">EMB320</strain>
    </source>
</reference>
<dbReference type="SUPFAM" id="SSF140591">
    <property type="entry name" value="Type III secretion system domain"/>
    <property type="match status" value="1"/>
</dbReference>
<dbReference type="InterPro" id="IPR013351">
    <property type="entry name" value="T3SS_TyeA-rel"/>
</dbReference>
<sequence length="101" mass="11090">MQAQRDAFDVNKLLVGFVDILASGNAMPLQFDRLARDLGIAEGAPMVVFLNGIKKILRALPDKAFEDKNARLAMVDAVQDALDQAIDVEEEMNENNQQGDS</sequence>
<dbReference type="RefSeq" id="WP_153584406.1">
    <property type="nucleotide sequence ID" value="NZ_WJBU01000006.1"/>
</dbReference>
<name>A0A844AS05_9BURK</name>
<evidence type="ECO:0000313" key="3">
    <source>
        <dbReference type="Proteomes" id="UP000487350"/>
    </source>
</evidence>
<dbReference type="Proteomes" id="UP000487350">
    <property type="component" value="Unassembled WGS sequence"/>
</dbReference>
<protein>
    <submittedName>
        <fullName evidence="2">TyeA family type III secretion system gatekeeper subunit</fullName>
    </submittedName>
</protein>
<dbReference type="OrthoDB" id="8648956at2"/>
<accession>A0A844AS05</accession>
<dbReference type="Pfam" id="PF09059">
    <property type="entry name" value="TyeA"/>
    <property type="match status" value="1"/>
</dbReference>
<dbReference type="Gene3D" id="1.20.1280.80">
    <property type="match status" value="1"/>
</dbReference>
<keyword evidence="3" id="KW-1185">Reference proteome</keyword>
<dbReference type="AlphaFoldDB" id="A0A844AS05"/>
<gene>
    <name evidence="2" type="ORF">GHT07_07230</name>
</gene>